<evidence type="ECO:0000313" key="2">
    <source>
        <dbReference type="EMBL" id="BAT23954.1"/>
    </source>
</evidence>
<dbReference type="InterPro" id="IPR052556">
    <property type="entry name" value="PolySynth_Transporter"/>
</dbReference>
<dbReference type="Pfam" id="PF13440">
    <property type="entry name" value="Polysacc_synt_3"/>
    <property type="match status" value="1"/>
</dbReference>
<accession>A0A0P0YSD8</accession>
<proteinExistence type="predicted"/>
<dbReference type="AlphaFoldDB" id="A0A0P0YSD8"/>
<feature type="transmembrane region" description="Helical" evidence="1">
    <location>
        <begin position="357"/>
        <end position="376"/>
    </location>
</feature>
<feature type="transmembrane region" description="Helical" evidence="1">
    <location>
        <begin position="7"/>
        <end position="30"/>
    </location>
</feature>
<reference evidence="2" key="2">
    <citation type="journal article" date="2015" name="Sci. Rep.">
        <title>Genetic analysis of capsular polysaccharide synthesis gene clusters in 79 capsular types of Klebsiella spp.</title>
        <authorList>
            <person name="Pan Y.J."/>
            <person name="Lin T.L."/>
            <person name="Chen C.T."/>
            <person name="Chen Y.Y."/>
            <person name="Hsieh P.F."/>
            <person name="Hsu C.R."/>
            <person name="Wu M.C."/>
            <person name="Wang J.T."/>
        </authorList>
    </citation>
    <scope>NUCLEOTIDE SEQUENCE</scope>
    <source>
        <strain evidence="2">4715/50</strain>
    </source>
</reference>
<feature type="transmembrane region" description="Helical" evidence="1">
    <location>
        <begin position="317"/>
        <end position="337"/>
    </location>
</feature>
<feature type="transmembrane region" description="Helical" evidence="1">
    <location>
        <begin position="243"/>
        <end position="265"/>
    </location>
</feature>
<organism evidence="2">
    <name type="scientific">Klebsiella sp. 4715/50</name>
    <dbReference type="NCBI Taxonomy" id="1497824"/>
    <lineage>
        <taxon>Bacteria</taxon>
        <taxon>Pseudomonadati</taxon>
        <taxon>Pseudomonadota</taxon>
        <taxon>Gammaproteobacteria</taxon>
        <taxon>Enterobacterales</taxon>
        <taxon>Enterobacteriaceae</taxon>
        <taxon>Klebsiella/Raoultella group</taxon>
        <taxon>Klebsiella</taxon>
    </lineage>
</organism>
<feature type="transmembrane region" description="Helical" evidence="1">
    <location>
        <begin position="382"/>
        <end position="398"/>
    </location>
</feature>
<name>A0A0P0YSD8_9ENTR</name>
<feature type="transmembrane region" description="Helical" evidence="1">
    <location>
        <begin position="286"/>
        <end position="311"/>
    </location>
</feature>
<feature type="transmembrane region" description="Helical" evidence="1">
    <location>
        <begin position="205"/>
        <end position="223"/>
    </location>
</feature>
<protein>
    <submittedName>
        <fullName evidence="2">Flippase</fullName>
    </submittedName>
</protein>
<dbReference type="PANTHER" id="PTHR43424">
    <property type="entry name" value="LOCUS PUTATIVE PROTEIN 1-RELATED"/>
    <property type="match status" value="1"/>
</dbReference>
<evidence type="ECO:0000256" key="1">
    <source>
        <dbReference type="SAM" id="Phobius"/>
    </source>
</evidence>
<feature type="transmembrane region" description="Helical" evidence="1">
    <location>
        <begin position="109"/>
        <end position="131"/>
    </location>
</feature>
<feature type="transmembrane region" description="Helical" evidence="1">
    <location>
        <begin position="143"/>
        <end position="160"/>
    </location>
</feature>
<feature type="transmembrane region" description="Helical" evidence="1">
    <location>
        <begin position="166"/>
        <end position="185"/>
    </location>
</feature>
<dbReference type="EMBL" id="AB924588">
    <property type="protein sequence ID" value="BAT23954.1"/>
    <property type="molecule type" value="Genomic_DNA"/>
</dbReference>
<sequence>MQKKNIVNAFWIMSEKIISIFGLFFVTSFVAKYIGPYRFGQIALSIAIFQVVQVISQMGCDNILFKRASKKKTSAISLIASTFHLRTFLYFVLSFFILCYFSITGDAISLIFVASVCLAYYILTIDVYSIYNDAILNSKMNTYANILGLIVGLSVRYIIAYFKMPIFYLAIPIVLTTFIPFTIRLLCAPKAKKICWKDKIKYNKYILQTGISLVISTVSMTIYSRINQFSVSFIEGSYDLGVYSVALTLGTAWGFVGNAVAISFLSKIYAETDDHKAMEITAGLSLGIIFLLIMFPCVFIFIGPWVIQILYGNDYSAAYPVAVILCFSTIISTLGFVSNRFIVRFSGYNYLSKKTMVILFISIPLSSLFTYCWGIVGSAYSVITIELMSLTVFNYFYNKRVVLKMHKKMLNIKNLKYILR</sequence>
<feature type="transmembrane region" description="Helical" evidence="1">
    <location>
        <begin position="85"/>
        <end position="103"/>
    </location>
</feature>
<feature type="transmembrane region" description="Helical" evidence="1">
    <location>
        <begin position="42"/>
        <end position="64"/>
    </location>
</feature>
<reference evidence="2" key="1">
    <citation type="submission" date="2014-04" db="EMBL/GenBank/DDBJ databases">
        <authorList>
            <person name="Harrison E."/>
        </authorList>
    </citation>
    <scope>NUCLEOTIDE SEQUENCE</scope>
    <source>
        <strain evidence="2">4715/50</strain>
    </source>
</reference>
<keyword evidence="1" id="KW-0812">Transmembrane</keyword>
<keyword evidence="1" id="KW-1133">Transmembrane helix</keyword>
<keyword evidence="1" id="KW-0472">Membrane</keyword>
<dbReference type="PANTHER" id="PTHR43424:SF1">
    <property type="entry name" value="LOCUS PUTATIVE PROTEIN 1-RELATED"/>
    <property type="match status" value="1"/>
</dbReference>
<gene>
    <name evidence="2" type="primary">wzx</name>
</gene>